<dbReference type="AlphaFoldDB" id="A0A7V3J9N3"/>
<comment type="caution">
    <text evidence="1">The sequence shown here is derived from an EMBL/GenBank/DDBJ whole genome shotgun (WGS) entry which is preliminary data.</text>
</comment>
<protein>
    <recommendedName>
        <fullName evidence="2">Terminase large subunit gp17-like C-terminal domain-containing protein</fullName>
    </recommendedName>
</protein>
<reference evidence="1" key="1">
    <citation type="journal article" date="2020" name="mSystems">
        <title>Genome- and Community-Level Interaction Insights into Carbon Utilization and Element Cycling Functions of Hydrothermarchaeota in Hydrothermal Sediment.</title>
        <authorList>
            <person name="Zhou Z."/>
            <person name="Liu Y."/>
            <person name="Xu W."/>
            <person name="Pan J."/>
            <person name="Luo Z.H."/>
            <person name="Li M."/>
        </authorList>
    </citation>
    <scope>NUCLEOTIDE SEQUENCE [LARGE SCALE GENOMIC DNA]</scope>
    <source>
        <strain evidence="1">SpSt-757</strain>
    </source>
</reference>
<dbReference type="EMBL" id="DTGG01000038">
    <property type="protein sequence ID" value="HFZ08739.1"/>
    <property type="molecule type" value="Genomic_DNA"/>
</dbReference>
<dbReference type="InterPro" id="IPR027417">
    <property type="entry name" value="P-loop_NTPase"/>
</dbReference>
<dbReference type="Gene3D" id="3.40.50.300">
    <property type="entry name" value="P-loop containing nucleotide triphosphate hydrolases"/>
    <property type="match status" value="1"/>
</dbReference>
<organism evidence="1">
    <name type="scientific">candidate division CPR3 bacterium</name>
    <dbReference type="NCBI Taxonomy" id="2268181"/>
    <lineage>
        <taxon>Bacteria</taxon>
        <taxon>Bacteria division CPR3</taxon>
    </lineage>
</organism>
<accession>A0A7V3J9N3</accession>
<sequence length="582" mass="66315">MGNWIASQLVGDDMFLDYLKAKMVKGNYHSFENLKRYKNIIQWIVEGLGIETLYDYVRQYQVIRDFYELLCPVCAAEEDLDCWGKTKEQLKRQVLFELDWDEEVLKCPVCGFVRERLKYDRLVLCVGMRSGKSATAAMISSYTMMLWFALGGSLDKRYDLLPGQRFRIAMVCTSGAQTEKTVWGEFVSMMDNVRDADMRKILEGKMVNQLLGIGFGNVTKTNEVEWRFGNLEVLALHSNSGSLVGGTGLLSVLDEYSRFDLGDSKRSASEVFAALNNSLFTVRSKSKTALDDMFGRMIVVSAPFYLADRDPTVRLVKEGREKTLAYWMPSWEFNPFFRKEDIEEEYAYDAFRIERDFGANPDVGVSRFFEDVDRVLDCIEYGSGWEFKKVVKHFSGGVKFLTVEEVTGWSFGGRYSVHVDLGALHDSLSMAFAKREDGLIIVEGLLVLKPKGVEIWIDTALEILMMLKNKINFLKITYDNWNSLSAIQNLKREGLNVERRSVGETELTNLKRALYVKKVKIMDPGESAVDLIKEIKSLHWSNGKLSHVDILLSIAGAVANAEEIIEKTDIGYSVRSFRVGLW</sequence>
<name>A0A7V3J9N3_UNCC3</name>
<gene>
    <name evidence="1" type="ORF">ENV41_01215</name>
</gene>
<proteinExistence type="predicted"/>
<evidence type="ECO:0000313" key="1">
    <source>
        <dbReference type="EMBL" id="HFZ08739.1"/>
    </source>
</evidence>
<evidence type="ECO:0008006" key="2">
    <source>
        <dbReference type="Google" id="ProtNLM"/>
    </source>
</evidence>